<protein>
    <submittedName>
        <fullName evidence="5">MerR family transcriptional regulator</fullName>
    </submittedName>
</protein>
<dbReference type="PANTHER" id="PTHR30204">
    <property type="entry name" value="REDOX-CYCLING DRUG-SENSING TRANSCRIPTIONAL ACTIVATOR SOXR"/>
    <property type="match status" value="1"/>
</dbReference>
<evidence type="ECO:0000313" key="5">
    <source>
        <dbReference type="EMBL" id="QJB69039.1"/>
    </source>
</evidence>
<dbReference type="GO" id="GO:0003700">
    <property type="term" value="F:DNA-binding transcription factor activity"/>
    <property type="evidence" value="ECO:0007669"/>
    <property type="project" value="InterPro"/>
</dbReference>
<keyword evidence="6" id="KW-1185">Reference proteome</keyword>
<dbReference type="GO" id="GO:0003677">
    <property type="term" value="F:DNA binding"/>
    <property type="evidence" value="ECO:0007669"/>
    <property type="project" value="UniProtKB-KW"/>
</dbReference>
<evidence type="ECO:0000256" key="2">
    <source>
        <dbReference type="ARBA" id="ARBA00023125"/>
    </source>
</evidence>
<dbReference type="KEGG" id="phao:HF685_06875"/>
<dbReference type="SUPFAM" id="SSF46955">
    <property type="entry name" value="Putative DNA-binding domain"/>
    <property type="match status" value="1"/>
</dbReference>
<name>A0A6H2DK37_9SPHN</name>
<keyword evidence="2" id="KW-0238">DNA-binding</keyword>
<dbReference type="RefSeq" id="WP_168818881.1">
    <property type="nucleotide sequence ID" value="NZ_CP051217.1"/>
</dbReference>
<dbReference type="Gene3D" id="1.10.1660.10">
    <property type="match status" value="1"/>
</dbReference>
<feature type="domain" description="HTH merR-type" evidence="4">
    <location>
        <begin position="1"/>
        <end position="68"/>
    </location>
</feature>
<dbReference type="PANTHER" id="PTHR30204:SF94">
    <property type="entry name" value="HEAVY METAL-DEPENDENT TRANSCRIPTIONAL REGULATOR HI_0293-RELATED"/>
    <property type="match status" value="1"/>
</dbReference>
<gene>
    <name evidence="5" type="ORF">HF685_06875</name>
</gene>
<evidence type="ECO:0000256" key="3">
    <source>
        <dbReference type="ARBA" id="ARBA00023163"/>
    </source>
</evidence>
<sequence>MHIGDVSQKLGMPASTIRYYEKIGLIEPQQRVSGRRKFDVQALFALEFVRLAQTAGFSIAEIKSLLKAYEKDPSAKGPWMVLAEEKRAILKTQIQELKQMDRILNELVSCNCGSLTECIETGIKQKRVINHERN</sequence>
<keyword evidence="3" id="KW-0804">Transcription</keyword>
<proteinExistence type="predicted"/>
<dbReference type="Pfam" id="PF13411">
    <property type="entry name" value="MerR_1"/>
    <property type="match status" value="1"/>
</dbReference>
<dbReference type="InterPro" id="IPR047057">
    <property type="entry name" value="MerR_fam"/>
</dbReference>
<dbReference type="InterPro" id="IPR000551">
    <property type="entry name" value="MerR-type_HTH_dom"/>
</dbReference>
<dbReference type="Proteomes" id="UP000501600">
    <property type="component" value="Chromosome"/>
</dbReference>
<dbReference type="InterPro" id="IPR009061">
    <property type="entry name" value="DNA-bd_dom_put_sf"/>
</dbReference>
<dbReference type="PRINTS" id="PR00040">
    <property type="entry name" value="HTHMERR"/>
</dbReference>
<accession>A0A6H2DK37</accession>
<dbReference type="EMBL" id="CP051217">
    <property type="protein sequence ID" value="QJB69039.1"/>
    <property type="molecule type" value="Genomic_DNA"/>
</dbReference>
<dbReference type="SMART" id="SM00422">
    <property type="entry name" value="HTH_MERR"/>
    <property type="match status" value="1"/>
</dbReference>
<organism evidence="5 6">
    <name type="scientific">Parasphingorhabdus halotolerans</name>
    <dbReference type="NCBI Taxonomy" id="2725558"/>
    <lineage>
        <taxon>Bacteria</taxon>
        <taxon>Pseudomonadati</taxon>
        <taxon>Pseudomonadota</taxon>
        <taxon>Alphaproteobacteria</taxon>
        <taxon>Sphingomonadales</taxon>
        <taxon>Sphingomonadaceae</taxon>
        <taxon>Parasphingorhabdus</taxon>
    </lineage>
</organism>
<evidence type="ECO:0000256" key="1">
    <source>
        <dbReference type="ARBA" id="ARBA00023015"/>
    </source>
</evidence>
<reference evidence="5 6" key="1">
    <citation type="submission" date="2020-04" db="EMBL/GenBank/DDBJ databases">
        <title>Genome sequence for Sphingorhabdus sp. strain M1.</title>
        <authorList>
            <person name="Park S.-J."/>
        </authorList>
    </citation>
    <scope>NUCLEOTIDE SEQUENCE [LARGE SCALE GENOMIC DNA]</scope>
    <source>
        <strain evidence="5 6">JK6</strain>
    </source>
</reference>
<dbReference type="PROSITE" id="PS50937">
    <property type="entry name" value="HTH_MERR_2"/>
    <property type="match status" value="1"/>
</dbReference>
<dbReference type="AlphaFoldDB" id="A0A6H2DK37"/>
<evidence type="ECO:0000313" key="6">
    <source>
        <dbReference type="Proteomes" id="UP000501600"/>
    </source>
</evidence>
<evidence type="ECO:0000259" key="4">
    <source>
        <dbReference type="PROSITE" id="PS50937"/>
    </source>
</evidence>
<keyword evidence="1" id="KW-0805">Transcription regulation</keyword>